<evidence type="ECO:0000313" key="1">
    <source>
        <dbReference type="EMBL" id="KAJ1949478.1"/>
    </source>
</evidence>
<reference evidence="1" key="1">
    <citation type="submission" date="2022-07" db="EMBL/GenBank/DDBJ databases">
        <title>Phylogenomic reconstructions and comparative analyses of Kickxellomycotina fungi.</title>
        <authorList>
            <person name="Reynolds N.K."/>
            <person name="Stajich J.E."/>
            <person name="Barry K."/>
            <person name="Grigoriev I.V."/>
            <person name="Crous P."/>
            <person name="Smith M.E."/>
        </authorList>
    </citation>
    <scope>NUCLEOTIDE SEQUENCE</scope>
    <source>
        <strain evidence="1">NRRL 5244</strain>
    </source>
</reference>
<evidence type="ECO:0000313" key="2">
    <source>
        <dbReference type="Proteomes" id="UP001150603"/>
    </source>
</evidence>
<accession>A0ACC1JF03</accession>
<comment type="caution">
    <text evidence="1">The sequence shown here is derived from an EMBL/GenBank/DDBJ whole genome shotgun (WGS) entry which is preliminary data.</text>
</comment>
<protein>
    <submittedName>
        <fullName evidence="1">Uncharacterized protein</fullName>
    </submittedName>
</protein>
<keyword evidence="2" id="KW-1185">Reference proteome</keyword>
<dbReference type="EMBL" id="JANBPW010000446">
    <property type="protein sequence ID" value="KAJ1949478.1"/>
    <property type="molecule type" value="Genomic_DNA"/>
</dbReference>
<proteinExistence type="predicted"/>
<dbReference type="Proteomes" id="UP001150603">
    <property type="component" value="Unassembled WGS sequence"/>
</dbReference>
<organism evidence="1 2">
    <name type="scientific">Linderina macrospora</name>
    <dbReference type="NCBI Taxonomy" id="4868"/>
    <lineage>
        <taxon>Eukaryota</taxon>
        <taxon>Fungi</taxon>
        <taxon>Fungi incertae sedis</taxon>
        <taxon>Zoopagomycota</taxon>
        <taxon>Kickxellomycotina</taxon>
        <taxon>Kickxellomycetes</taxon>
        <taxon>Kickxellales</taxon>
        <taxon>Kickxellaceae</taxon>
        <taxon>Linderina</taxon>
    </lineage>
</organism>
<name>A0ACC1JF03_9FUNG</name>
<sequence>MVRIGQCSRFTVSPETGLPSEPLRSVLKANNLPTLSAKQDRLLSVARDLTLLVKFNVEEIERTVHATLRFIYYMHLVESCRGEDGYAECEFQFRRWWVRSAYREEDIGLTLEVPKDASMALNCDKIRTHAESLDDSGKLLKFCIFYDIARVYLAQGEYQQALEMFQQCQAIDPQKCKPEKFGLSGRSARPSVDEYVEACTEIISNTDTDADMTEGDTQTYSDKVASLVDAGDYQSALTECLLHILENDALGDNFSWLLDIQPKLIIFCAKQTISAIESIRSTLIDAAGAWLEHRQLADADRDRLLGRAQVITSFLTGHSAIPAPVVAAGMQIDADSWRSKQGTIPESQIQAHDFVSANVTTMQLAMLRLSYGYLVGLRLLEKEQYKEAQVWFSRAHTEIAEFEPATPQATNPIMAAALEKEEALKASLIAQVSVHAKLAALFYQLEQGTDIDDVADDIDSILEDQAPIRFEFMESLSLICLRQGNNSVFTSLVGAIAANPKLYQQLPEIHIALLQIASDLVLVRNLLLASGVEIDRAISEPGYTFDKAAIPKEQLEQVRKSVSEIAKLLMKIPVGSRSTDSTTLHTDLGSIPQVGAGAENEIERFCRMWGDPVYLTLFAALLSEMLQGGEPVSGPLGLCSLMALITRQDSSDTGTGKLVVSDFVNSKNDQGRKNARHLRDIAMIVFRYTVRLVPRSAAVWLFFSAVASSAQGSKSKLDEHLMPLYTEFLSLHTDVFSPELLDNCVSCEWFQKQLPGMIRSLSELGMRGAAAALHQYSTDINYELAMPLLVQAFEKKEIDQQLTRFFWDSNMIEYGQYLGRLPSSAVHVEFSAPDCELASSRPFFLSELFGWLSSALSLK</sequence>
<gene>
    <name evidence="1" type="ORF">FBU59_001127</name>
</gene>